<evidence type="ECO:0000313" key="7">
    <source>
        <dbReference type="EMBL" id="TKA63505.1"/>
    </source>
</evidence>
<sequence length="311" mass="34415">MASEDLSMLVDMGFEKEKAAIALRKGGNLQGAVDWLDKNQEKSVDDIKAEEEDDATAEPPALNPGEEAKSLVCNDCGKKFRSVAQAEFHASKTEHVNFGESTEEIAPLTEEEKKARLEELRQKLAEKRAGMSEQDKIDRKRNEQIRLKSTKEVADIKEDLAKKEQIKEAQAKRREKLQEVEAKKRIQAKIAADKEERRVKSEREKAARAGQAPPPQAAAAPLPTTSGPVTSKPASAYAESRLRLQTPNGTVQKTFPVETTLFEVCHALKEESGLEVSSFTQNFPRKVYDSTDFGQTLKEAGLVPSAALIVK</sequence>
<dbReference type="GO" id="GO:0005737">
    <property type="term" value="C:cytoplasm"/>
    <property type="evidence" value="ECO:0007669"/>
    <property type="project" value="UniProtKB-SubCell"/>
</dbReference>
<dbReference type="GO" id="GO:1903094">
    <property type="term" value="P:negative regulation of protein K48-linked deubiquitination"/>
    <property type="evidence" value="ECO:0007669"/>
    <property type="project" value="TreeGrafter"/>
</dbReference>
<proteinExistence type="predicted"/>
<feature type="compositionally biased region" description="Basic and acidic residues" evidence="4">
    <location>
        <begin position="166"/>
        <end position="184"/>
    </location>
</feature>
<dbReference type="CDD" id="cd01767">
    <property type="entry name" value="UBX"/>
    <property type="match status" value="1"/>
</dbReference>
<dbReference type="SUPFAM" id="SSF46934">
    <property type="entry name" value="UBA-like"/>
    <property type="match status" value="1"/>
</dbReference>
<evidence type="ECO:0000256" key="2">
    <source>
        <dbReference type="ARBA" id="ARBA00022490"/>
    </source>
</evidence>
<name>A0A4U0WPG8_9PEZI</name>
<dbReference type="InterPro" id="IPR057766">
    <property type="entry name" value="Znf-C2H2_OTU1-like_C"/>
</dbReference>
<dbReference type="InterPro" id="IPR001012">
    <property type="entry name" value="UBX_dom"/>
</dbReference>
<dbReference type="AlphaFoldDB" id="A0A4U0WPG8"/>
<feature type="region of interest" description="Disordered" evidence="4">
    <location>
        <begin position="126"/>
        <end position="147"/>
    </location>
</feature>
<dbReference type="PANTHER" id="PTHR46340:SF1">
    <property type="entry name" value="UBX DOMAIN-CONTAINING PROTEIN 1"/>
    <property type="match status" value="1"/>
</dbReference>
<feature type="region of interest" description="Disordered" evidence="4">
    <location>
        <begin position="32"/>
        <end position="68"/>
    </location>
</feature>
<keyword evidence="8" id="KW-1185">Reference proteome</keyword>
<dbReference type="GO" id="GO:0036435">
    <property type="term" value="F:K48-linked polyubiquitin modification-dependent protein binding"/>
    <property type="evidence" value="ECO:0007669"/>
    <property type="project" value="TreeGrafter"/>
</dbReference>
<dbReference type="OrthoDB" id="10254930at2759"/>
<evidence type="ECO:0000313" key="8">
    <source>
        <dbReference type="Proteomes" id="UP000308768"/>
    </source>
</evidence>
<evidence type="ECO:0000259" key="5">
    <source>
        <dbReference type="PROSITE" id="PS50030"/>
    </source>
</evidence>
<dbReference type="GO" id="GO:0031397">
    <property type="term" value="P:negative regulation of protein ubiquitination"/>
    <property type="evidence" value="ECO:0007669"/>
    <property type="project" value="TreeGrafter"/>
</dbReference>
<evidence type="ECO:0000259" key="6">
    <source>
        <dbReference type="PROSITE" id="PS50033"/>
    </source>
</evidence>
<keyword evidence="2" id="KW-0963">Cytoplasm</keyword>
<protein>
    <recommendedName>
        <fullName evidence="9">UBA domain-containing protein</fullName>
    </recommendedName>
</protein>
<dbReference type="InterPro" id="IPR015940">
    <property type="entry name" value="UBA"/>
</dbReference>
<feature type="compositionally biased region" description="Polar residues" evidence="4">
    <location>
        <begin position="224"/>
        <end position="233"/>
    </location>
</feature>
<dbReference type="PROSITE" id="PS00028">
    <property type="entry name" value="ZINC_FINGER_C2H2_1"/>
    <property type="match status" value="1"/>
</dbReference>
<dbReference type="InterPro" id="IPR009060">
    <property type="entry name" value="UBA-like_sf"/>
</dbReference>
<feature type="domain" description="UBX" evidence="6">
    <location>
        <begin position="233"/>
        <end position="310"/>
    </location>
</feature>
<evidence type="ECO:0000256" key="3">
    <source>
        <dbReference type="ARBA" id="ARBA00023054"/>
    </source>
</evidence>
<feature type="compositionally biased region" description="Basic and acidic residues" evidence="4">
    <location>
        <begin position="191"/>
        <end position="207"/>
    </location>
</feature>
<dbReference type="InterPro" id="IPR013087">
    <property type="entry name" value="Znf_C2H2_type"/>
</dbReference>
<feature type="region of interest" description="Disordered" evidence="4">
    <location>
        <begin position="166"/>
        <end position="243"/>
    </location>
</feature>
<organism evidence="7 8">
    <name type="scientific">Cryomyces minteri</name>
    <dbReference type="NCBI Taxonomy" id="331657"/>
    <lineage>
        <taxon>Eukaryota</taxon>
        <taxon>Fungi</taxon>
        <taxon>Dikarya</taxon>
        <taxon>Ascomycota</taxon>
        <taxon>Pezizomycotina</taxon>
        <taxon>Dothideomycetes</taxon>
        <taxon>Dothideomycetes incertae sedis</taxon>
        <taxon>Cryomyces</taxon>
    </lineage>
</organism>
<dbReference type="Pfam" id="PF00789">
    <property type="entry name" value="UBX"/>
    <property type="match status" value="1"/>
</dbReference>
<dbReference type="GO" id="GO:0032435">
    <property type="term" value="P:negative regulation of proteasomal ubiquitin-dependent protein catabolic process"/>
    <property type="evidence" value="ECO:0007669"/>
    <property type="project" value="TreeGrafter"/>
</dbReference>
<accession>A0A4U0WPG8</accession>
<dbReference type="Pfam" id="PF24560">
    <property type="entry name" value="zf-C2H2_OTU1_C"/>
    <property type="match status" value="1"/>
</dbReference>
<reference evidence="7 8" key="1">
    <citation type="submission" date="2017-03" db="EMBL/GenBank/DDBJ databases">
        <title>Genomes of endolithic fungi from Antarctica.</title>
        <authorList>
            <person name="Coleine C."/>
            <person name="Masonjones S."/>
            <person name="Stajich J.E."/>
        </authorList>
    </citation>
    <scope>NUCLEOTIDE SEQUENCE [LARGE SCALE GENOMIC DNA]</scope>
    <source>
        <strain evidence="7 8">CCFEE 5187</strain>
    </source>
</reference>
<evidence type="ECO:0000256" key="4">
    <source>
        <dbReference type="SAM" id="MobiDB-lite"/>
    </source>
</evidence>
<dbReference type="SUPFAM" id="SSF54236">
    <property type="entry name" value="Ubiquitin-like"/>
    <property type="match status" value="1"/>
</dbReference>
<dbReference type="Proteomes" id="UP000308768">
    <property type="component" value="Unassembled WGS sequence"/>
</dbReference>
<dbReference type="Pfam" id="PF22562">
    <property type="entry name" value="UBA_7"/>
    <property type="match status" value="1"/>
</dbReference>
<comment type="caution">
    <text evidence="7">The sequence shown here is derived from an EMBL/GenBank/DDBJ whole genome shotgun (WGS) entry which is preliminary data.</text>
</comment>
<dbReference type="InterPro" id="IPR029071">
    <property type="entry name" value="Ubiquitin-like_domsf"/>
</dbReference>
<dbReference type="Gene3D" id="1.10.8.10">
    <property type="entry name" value="DNA helicase RuvA subunit, C-terminal domain"/>
    <property type="match status" value="1"/>
</dbReference>
<dbReference type="SMART" id="SM00166">
    <property type="entry name" value="UBX"/>
    <property type="match status" value="1"/>
</dbReference>
<dbReference type="PROSITE" id="PS50030">
    <property type="entry name" value="UBA"/>
    <property type="match status" value="1"/>
</dbReference>
<gene>
    <name evidence="7" type="ORF">B0A49_04532</name>
</gene>
<dbReference type="GO" id="GO:0005634">
    <property type="term" value="C:nucleus"/>
    <property type="evidence" value="ECO:0007669"/>
    <property type="project" value="TreeGrafter"/>
</dbReference>
<evidence type="ECO:0000256" key="1">
    <source>
        <dbReference type="ARBA" id="ARBA00004496"/>
    </source>
</evidence>
<dbReference type="PROSITE" id="PS50033">
    <property type="entry name" value="UBX"/>
    <property type="match status" value="1"/>
</dbReference>
<feature type="compositionally biased region" description="Basic and acidic residues" evidence="4">
    <location>
        <begin position="35"/>
        <end position="47"/>
    </location>
</feature>
<keyword evidence="3" id="KW-0175">Coiled coil</keyword>
<dbReference type="STRING" id="331657.A0A4U0WPG8"/>
<dbReference type="Gene3D" id="3.10.20.90">
    <property type="entry name" value="Phosphatidylinositol 3-kinase Catalytic Subunit, Chain A, domain 1"/>
    <property type="match status" value="1"/>
</dbReference>
<feature type="domain" description="UBA" evidence="5">
    <location>
        <begin position="1"/>
        <end position="39"/>
    </location>
</feature>
<dbReference type="EMBL" id="NAJN01001392">
    <property type="protein sequence ID" value="TKA63505.1"/>
    <property type="molecule type" value="Genomic_DNA"/>
</dbReference>
<dbReference type="PANTHER" id="PTHR46340">
    <property type="entry name" value="UBX DOMAIN-CONTAINING PROTEIN 1"/>
    <property type="match status" value="1"/>
</dbReference>
<evidence type="ECO:0008006" key="9">
    <source>
        <dbReference type="Google" id="ProtNLM"/>
    </source>
</evidence>
<comment type="subcellular location">
    <subcellularLocation>
        <location evidence="1">Cytoplasm</location>
    </subcellularLocation>
</comment>